<feature type="domain" description="DUF1221" evidence="2">
    <location>
        <begin position="1"/>
        <end position="130"/>
    </location>
</feature>
<keyword evidence="4" id="KW-1185">Reference proteome</keyword>
<name>A0A9Q0HFY0_9MAGN</name>
<dbReference type="EMBL" id="JAMYWD010000008">
    <property type="protein sequence ID" value="KAJ4963312.1"/>
    <property type="molecule type" value="Genomic_DNA"/>
</dbReference>
<comment type="caution">
    <text evidence="3">The sequence shown here is derived from an EMBL/GenBank/DDBJ whole genome shotgun (WGS) entry which is preliminary data.</text>
</comment>
<evidence type="ECO:0000259" key="2">
    <source>
        <dbReference type="Pfam" id="PF06760"/>
    </source>
</evidence>
<dbReference type="OrthoDB" id="4062651at2759"/>
<proteinExistence type="predicted"/>
<evidence type="ECO:0000313" key="3">
    <source>
        <dbReference type="EMBL" id="KAJ4963312.1"/>
    </source>
</evidence>
<evidence type="ECO:0000313" key="4">
    <source>
        <dbReference type="Proteomes" id="UP001141806"/>
    </source>
</evidence>
<reference evidence="3" key="1">
    <citation type="journal article" date="2023" name="Plant J.">
        <title>The genome of the king protea, Protea cynaroides.</title>
        <authorList>
            <person name="Chang J."/>
            <person name="Duong T.A."/>
            <person name="Schoeman C."/>
            <person name="Ma X."/>
            <person name="Roodt D."/>
            <person name="Barker N."/>
            <person name="Li Z."/>
            <person name="Van de Peer Y."/>
            <person name="Mizrachi E."/>
        </authorList>
    </citation>
    <scope>NUCLEOTIDE SEQUENCE</scope>
    <source>
        <tissue evidence="3">Young leaves</tissue>
    </source>
</reference>
<protein>
    <recommendedName>
        <fullName evidence="2">DUF1221 domain-containing protein</fullName>
    </recommendedName>
</protein>
<organism evidence="3 4">
    <name type="scientific">Protea cynaroides</name>
    <dbReference type="NCBI Taxonomy" id="273540"/>
    <lineage>
        <taxon>Eukaryota</taxon>
        <taxon>Viridiplantae</taxon>
        <taxon>Streptophyta</taxon>
        <taxon>Embryophyta</taxon>
        <taxon>Tracheophyta</taxon>
        <taxon>Spermatophyta</taxon>
        <taxon>Magnoliopsida</taxon>
        <taxon>Proteales</taxon>
        <taxon>Proteaceae</taxon>
        <taxon>Protea</taxon>
    </lineage>
</organism>
<gene>
    <name evidence="3" type="ORF">NE237_023251</name>
</gene>
<feature type="compositionally biased region" description="Basic and acidic residues" evidence="1">
    <location>
        <begin position="154"/>
        <end position="171"/>
    </location>
</feature>
<sequence>MEFHIHNLLSCIPIIIKAIETAGEISGCDQHLILKKRIVLSKKYERDSMDPKIFQLNFGKQHLVSQHIYNRLDAVWKEDIWFLLETIREKISSGSLTKQEQRLMEVLLKKFDHNNAFDGKLFPSSILVGSKDYHSKRTKFPWQEEEEEEEEEKEEQKQQWEEKPEVEEKGGELLISAGSHLIR</sequence>
<dbReference type="Pfam" id="PF06760">
    <property type="entry name" value="DUF1221"/>
    <property type="match status" value="1"/>
</dbReference>
<feature type="compositionally biased region" description="Acidic residues" evidence="1">
    <location>
        <begin position="143"/>
        <end position="153"/>
    </location>
</feature>
<accession>A0A9Q0HFY0</accession>
<dbReference type="InterPro" id="IPR010632">
    <property type="entry name" value="DUF1221"/>
</dbReference>
<dbReference type="AlphaFoldDB" id="A0A9Q0HFY0"/>
<evidence type="ECO:0000256" key="1">
    <source>
        <dbReference type="SAM" id="MobiDB-lite"/>
    </source>
</evidence>
<dbReference type="Proteomes" id="UP001141806">
    <property type="component" value="Unassembled WGS sequence"/>
</dbReference>
<feature type="region of interest" description="Disordered" evidence="1">
    <location>
        <begin position="138"/>
        <end position="183"/>
    </location>
</feature>